<dbReference type="Proteomes" id="UP000383122">
    <property type="component" value="Unassembled WGS sequence"/>
</dbReference>
<accession>A0A5E5A5S0</accession>
<name>A0A5E5A5S0_9BURK</name>
<dbReference type="AlphaFoldDB" id="A0A5E5A5S0"/>
<sequence length="141" mass="14852">MTHTETILKYIVEHPGSSAAQVADGCNLSIDDIGDLLLPSIANGKVIKDAQGRGSLVFYHPSQSLVNELGASVAPPARGRPRKAVAQATSDDGDFSCGFYTDGRLCITKKSKEIFLTSGERASLVGFLDAINIDLITGASQ</sequence>
<dbReference type="RefSeq" id="WP_150738682.1">
    <property type="nucleotide sequence ID" value="NZ_CABPSP010000007.1"/>
</dbReference>
<evidence type="ECO:0000313" key="2">
    <source>
        <dbReference type="Proteomes" id="UP000383122"/>
    </source>
</evidence>
<dbReference type="OrthoDB" id="9033766at2"/>
<proteinExistence type="predicted"/>
<evidence type="ECO:0000313" key="1">
    <source>
        <dbReference type="EMBL" id="VVE67843.1"/>
    </source>
</evidence>
<protein>
    <submittedName>
        <fullName evidence="1">Uncharacterized protein</fullName>
    </submittedName>
</protein>
<organism evidence="1 2">
    <name type="scientific">Pandoraea anapnoica</name>
    <dbReference type="NCBI Taxonomy" id="2508301"/>
    <lineage>
        <taxon>Bacteria</taxon>
        <taxon>Pseudomonadati</taxon>
        <taxon>Pseudomonadota</taxon>
        <taxon>Betaproteobacteria</taxon>
        <taxon>Burkholderiales</taxon>
        <taxon>Burkholderiaceae</taxon>
        <taxon>Pandoraea</taxon>
    </lineage>
</organism>
<keyword evidence="2" id="KW-1185">Reference proteome</keyword>
<dbReference type="EMBL" id="CABPSP010000007">
    <property type="protein sequence ID" value="VVE67843.1"/>
    <property type="molecule type" value="Genomic_DNA"/>
</dbReference>
<gene>
    <name evidence="1" type="ORF">PAN31117_02786</name>
</gene>
<reference evidence="1 2" key="1">
    <citation type="submission" date="2019-08" db="EMBL/GenBank/DDBJ databases">
        <authorList>
            <person name="Peeters C."/>
        </authorList>
    </citation>
    <scope>NUCLEOTIDE SEQUENCE [LARGE SCALE GENOMIC DNA]</scope>
    <source>
        <strain evidence="1 2">LMG 31117</strain>
    </source>
</reference>